<comment type="function">
    <text evidence="4">Regulates the GDP/GTP exchange reaction of the Rho proteins by inhibiting the dissociation of GDP from them, and the subsequent binding of GTP to them.</text>
</comment>
<proteinExistence type="inferred from homology"/>
<dbReference type="RefSeq" id="XP_013258371.1">
    <property type="nucleotide sequence ID" value="XM_013402917.1"/>
</dbReference>
<evidence type="ECO:0000256" key="4">
    <source>
        <dbReference type="ARBA" id="ARBA00054143"/>
    </source>
</evidence>
<dbReference type="InterPro" id="IPR014756">
    <property type="entry name" value="Ig_E-set"/>
</dbReference>
<evidence type="ECO:0000256" key="1">
    <source>
        <dbReference type="ARBA" id="ARBA00004496"/>
    </source>
</evidence>
<dbReference type="SUPFAM" id="SSF81296">
    <property type="entry name" value="E set domains"/>
    <property type="match status" value="1"/>
</dbReference>
<dbReference type="OrthoDB" id="1683373at2759"/>
<dbReference type="PANTHER" id="PTHR10980:SF3">
    <property type="entry name" value="LD16419P"/>
    <property type="match status" value="1"/>
</dbReference>
<comment type="similarity">
    <text evidence="2">Belongs to the Rho GDI family.</text>
</comment>
<evidence type="ECO:0000313" key="6">
    <source>
        <dbReference type="EMBL" id="KEF55781.1"/>
    </source>
</evidence>
<reference evidence="6 7" key="1">
    <citation type="submission" date="2013-03" db="EMBL/GenBank/DDBJ databases">
        <title>The Genome Sequence of Exophiala aquamarina CBS 119918.</title>
        <authorList>
            <consortium name="The Broad Institute Genomics Platform"/>
            <person name="Cuomo C."/>
            <person name="de Hoog S."/>
            <person name="Gorbushina A."/>
            <person name="Walker B."/>
            <person name="Young S.K."/>
            <person name="Zeng Q."/>
            <person name="Gargeya S."/>
            <person name="Fitzgerald M."/>
            <person name="Haas B."/>
            <person name="Abouelleil A."/>
            <person name="Allen A.W."/>
            <person name="Alvarado L."/>
            <person name="Arachchi H.M."/>
            <person name="Berlin A.M."/>
            <person name="Chapman S.B."/>
            <person name="Gainer-Dewar J."/>
            <person name="Goldberg J."/>
            <person name="Griggs A."/>
            <person name="Gujja S."/>
            <person name="Hansen M."/>
            <person name="Howarth C."/>
            <person name="Imamovic A."/>
            <person name="Ireland A."/>
            <person name="Larimer J."/>
            <person name="McCowan C."/>
            <person name="Murphy C."/>
            <person name="Pearson M."/>
            <person name="Poon T.W."/>
            <person name="Priest M."/>
            <person name="Roberts A."/>
            <person name="Saif S."/>
            <person name="Shea T."/>
            <person name="Sisk P."/>
            <person name="Sykes S."/>
            <person name="Wortman J."/>
            <person name="Nusbaum C."/>
            <person name="Birren B."/>
        </authorList>
    </citation>
    <scope>NUCLEOTIDE SEQUENCE [LARGE SCALE GENOMIC DNA]</scope>
    <source>
        <strain evidence="6 7">CBS 119918</strain>
    </source>
</reference>
<name>A0A072P7J6_9EURO</name>
<dbReference type="GO" id="GO:0007266">
    <property type="term" value="P:Rho protein signal transduction"/>
    <property type="evidence" value="ECO:0007669"/>
    <property type="project" value="EnsemblFungi"/>
</dbReference>
<dbReference type="AlphaFoldDB" id="A0A072P7J6"/>
<dbReference type="Gene3D" id="2.70.50.30">
    <property type="entry name" value="Coagulation Factor XIII, subunit A, domain 1"/>
    <property type="match status" value="1"/>
</dbReference>
<dbReference type="GO" id="GO:0005934">
    <property type="term" value="C:cellular bud tip"/>
    <property type="evidence" value="ECO:0007669"/>
    <property type="project" value="EnsemblFungi"/>
</dbReference>
<evidence type="ECO:0000256" key="5">
    <source>
        <dbReference type="ARBA" id="ARBA00071407"/>
    </source>
</evidence>
<dbReference type="InterPro" id="IPR000406">
    <property type="entry name" value="Rho_GDI"/>
</dbReference>
<keyword evidence="7" id="KW-1185">Reference proteome</keyword>
<evidence type="ECO:0000256" key="2">
    <source>
        <dbReference type="ARBA" id="ARBA00009758"/>
    </source>
</evidence>
<dbReference type="HOGENOM" id="CLU_076228_1_0_1"/>
<sequence>MADEVAADRTPGFKVGEKKTLDEYHKLDQEDDALNRWKASLGLATGNSISDPNDPRLCIIKSLALEVEGRPDITIDLSQQGALESLKNKPFSIKEGSKYQMKAVFVVQHQVLSGLKYVQNLKRKGIPLGKDQEMIGSYAPNTVDKPTYTKKFAPEEAPSGMMARGHYDAVSRFVDDDDTTHLKFEWSFDIAKDWK</sequence>
<dbReference type="GO" id="GO:0032889">
    <property type="term" value="P:regulation of vacuole fusion, non-autophagic"/>
    <property type="evidence" value="ECO:0007669"/>
    <property type="project" value="EnsemblFungi"/>
</dbReference>
<dbReference type="Proteomes" id="UP000027920">
    <property type="component" value="Unassembled WGS sequence"/>
</dbReference>
<dbReference type="FunFam" id="2.70.50.30:FF:000001">
    <property type="entry name" value="Rho GDP-dissociation inhibitor 1"/>
    <property type="match status" value="1"/>
</dbReference>
<accession>A0A072P7J6</accession>
<dbReference type="GO" id="GO:0007015">
    <property type="term" value="P:actin filament organization"/>
    <property type="evidence" value="ECO:0007669"/>
    <property type="project" value="EnsemblFungi"/>
</dbReference>
<dbReference type="STRING" id="1182545.A0A072P7J6"/>
<dbReference type="GeneID" id="25283444"/>
<gene>
    <name evidence="6" type="ORF">A1O9_08532</name>
</gene>
<dbReference type="PANTHER" id="PTHR10980">
    <property type="entry name" value="RHO GDP-DISSOCIATION INHIBITOR"/>
    <property type="match status" value="1"/>
</dbReference>
<dbReference type="GO" id="GO:0005094">
    <property type="term" value="F:Rho GDP-dissociation inhibitor activity"/>
    <property type="evidence" value="ECO:0007669"/>
    <property type="project" value="EnsemblFungi"/>
</dbReference>
<dbReference type="VEuPathDB" id="FungiDB:A1O9_08532"/>
<dbReference type="InterPro" id="IPR024792">
    <property type="entry name" value="RhoGDI_dom_sf"/>
</dbReference>
<protein>
    <recommendedName>
        <fullName evidence="5">Rho GDP-dissociation inhibitor</fullName>
    </recommendedName>
</protein>
<comment type="subcellular location">
    <subcellularLocation>
        <location evidence="1">Cytoplasm</location>
    </subcellularLocation>
</comment>
<dbReference type="GO" id="GO:0016020">
    <property type="term" value="C:membrane"/>
    <property type="evidence" value="ECO:0007669"/>
    <property type="project" value="TreeGrafter"/>
</dbReference>
<keyword evidence="3" id="KW-0963">Cytoplasm</keyword>
<dbReference type="GO" id="GO:0005935">
    <property type="term" value="C:cellular bud neck"/>
    <property type="evidence" value="ECO:0007669"/>
    <property type="project" value="EnsemblFungi"/>
</dbReference>
<dbReference type="Pfam" id="PF02115">
    <property type="entry name" value="Rho_GDI"/>
    <property type="match status" value="1"/>
</dbReference>
<dbReference type="PRINTS" id="PR00492">
    <property type="entry name" value="RHOGDI"/>
</dbReference>
<dbReference type="EMBL" id="AMGV01000007">
    <property type="protein sequence ID" value="KEF55781.1"/>
    <property type="molecule type" value="Genomic_DNA"/>
</dbReference>
<evidence type="ECO:0000256" key="3">
    <source>
        <dbReference type="ARBA" id="ARBA00022490"/>
    </source>
</evidence>
<dbReference type="GO" id="GO:0005829">
    <property type="term" value="C:cytosol"/>
    <property type="evidence" value="ECO:0007669"/>
    <property type="project" value="EnsemblFungi"/>
</dbReference>
<organism evidence="6 7">
    <name type="scientific">Exophiala aquamarina CBS 119918</name>
    <dbReference type="NCBI Taxonomy" id="1182545"/>
    <lineage>
        <taxon>Eukaryota</taxon>
        <taxon>Fungi</taxon>
        <taxon>Dikarya</taxon>
        <taxon>Ascomycota</taxon>
        <taxon>Pezizomycotina</taxon>
        <taxon>Eurotiomycetes</taxon>
        <taxon>Chaetothyriomycetidae</taxon>
        <taxon>Chaetothyriales</taxon>
        <taxon>Herpotrichiellaceae</taxon>
        <taxon>Exophiala</taxon>
    </lineage>
</organism>
<comment type="caution">
    <text evidence="6">The sequence shown here is derived from an EMBL/GenBank/DDBJ whole genome shotgun (WGS) entry which is preliminary data.</text>
</comment>
<evidence type="ECO:0000313" key="7">
    <source>
        <dbReference type="Proteomes" id="UP000027920"/>
    </source>
</evidence>